<reference evidence="1 2" key="1">
    <citation type="submission" date="2017-05" db="EMBL/GenBank/DDBJ databases">
        <title>Functional genome analysis of Paenibacillus pasadenensis strain R16: insights on endophytic life style and antifungal activity.</title>
        <authorList>
            <person name="Passera A."/>
            <person name="Marcolungo L."/>
            <person name="Casati P."/>
            <person name="Brasca M."/>
            <person name="Quaglino F."/>
            <person name="Delledonne M."/>
        </authorList>
    </citation>
    <scope>NUCLEOTIDE SEQUENCE [LARGE SCALE GENOMIC DNA]</scope>
    <source>
        <strain evidence="1 2">R16</strain>
    </source>
</reference>
<protein>
    <submittedName>
        <fullName evidence="1">Type II/IV secretion system ATP hydrolase TadA/VirB11/CpaF, TadA subfamily</fullName>
    </submittedName>
</protein>
<dbReference type="EMBL" id="NFEZ01000005">
    <property type="protein sequence ID" value="PLT43523.1"/>
    <property type="molecule type" value="Genomic_DNA"/>
</dbReference>
<dbReference type="GO" id="GO:0016787">
    <property type="term" value="F:hydrolase activity"/>
    <property type="evidence" value="ECO:0007669"/>
    <property type="project" value="UniProtKB-KW"/>
</dbReference>
<comment type="caution">
    <text evidence="1">The sequence shown here is derived from an EMBL/GenBank/DDBJ whole genome shotgun (WGS) entry which is preliminary data.</text>
</comment>
<gene>
    <name evidence="1" type="ORF">B8V81_5063</name>
</gene>
<keyword evidence="1" id="KW-0378">Hydrolase</keyword>
<dbReference type="Gene3D" id="3.40.50.300">
    <property type="entry name" value="P-loop containing nucleotide triphosphate hydrolases"/>
    <property type="match status" value="1"/>
</dbReference>
<proteinExistence type="predicted"/>
<accession>A0A2N5MZL0</accession>
<evidence type="ECO:0000313" key="2">
    <source>
        <dbReference type="Proteomes" id="UP000234789"/>
    </source>
</evidence>
<keyword evidence="2" id="KW-1185">Reference proteome</keyword>
<dbReference type="AlphaFoldDB" id="A0A2N5MZL0"/>
<dbReference type="Proteomes" id="UP000234789">
    <property type="component" value="Unassembled WGS sequence"/>
</dbReference>
<sequence>MIAQRHPEFHLDEYLAGQIASSPTKKKARFPGTSQMDAFAALCEQVKKSFDQEWDEKGSDSDELLQMQKKAIIGYEAEVSLYKDRIRQILKQQDLSGEWFPSWYKDLVSALFAEVWGFAGVDEWLQDLESSSCKQVGERIYFLREGKMELQPQRMKRDRMRQLITALMLNEPDKRMRNGYTEVYMLNGNRITIYDSEIAKEPVIIYRKYVIQQYSFEEFARKGTIPVESIDLWKSMVKVGFNVSKVGAVRTAKTSWLITWQSHEDPTLEGIQVETDPEIPLHVIMPNAPVIQLVADGDELKQIVKSLMRSDGDYINMAEARDGVALRIAVQAANKGTRRVKNTFHSSQPEDFCYDVANEIVQSYGGDVYANTIKVAKAFHYVFHFIQLKDKSQKRLKGVYEIRYNPKTLQISMHRIMKYHFDTDSWTFAHDVGEDKKEIGMEEDPEAFRSFNEQLQHLAKQFPMQEDNTILLPYLELMRR</sequence>
<evidence type="ECO:0000313" key="1">
    <source>
        <dbReference type="EMBL" id="PLT43523.1"/>
    </source>
</evidence>
<organism evidence="1 2">
    <name type="scientific">Paenibacillus pasadenensis</name>
    <dbReference type="NCBI Taxonomy" id="217090"/>
    <lineage>
        <taxon>Bacteria</taxon>
        <taxon>Bacillati</taxon>
        <taxon>Bacillota</taxon>
        <taxon>Bacilli</taxon>
        <taxon>Bacillales</taxon>
        <taxon>Paenibacillaceae</taxon>
        <taxon>Paenibacillus</taxon>
    </lineage>
</organism>
<dbReference type="InterPro" id="IPR027417">
    <property type="entry name" value="P-loop_NTPase"/>
</dbReference>
<dbReference type="RefSeq" id="WP_101809509.1">
    <property type="nucleotide sequence ID" value="NZ_NFEZ01000005.1"/>
</dbReference>
<name>A0A2N5MZL0_9BACL</name>